<dbReference type="GO" id="GO:0003700">
    <property type="term" value="F:DNA-binding transcription factor activity"/>
    <property type="evidence" value="ECO:0007669"/>
    <property type="project" value="TreeGrafter"/>
</dbReference>
<dbReference type="PROSITE" id="PS50977">
    <property type="entry name" value="HTH_TETR_2"/>
    <property type="match status" value="1"/>
</dbReference>
<reference evidence="6 7" key="1">
    <citation type="submission" date="2019-04" db="EMBL/GenBank/DDBJ databases">
        <title>Natronospirillum operosus gen. nov., sp. nov., a haloalkaliphilic satellite isolated from decaying biomass of laboratory culture of cyanobacterium Geitlerinema sp. and proposal of Natronospirillaceae fam. nov. and Saccharospirillaceae fam. nov.</title>
        <authorList>
            <person name="Kevbrin V."/>
            <person name="Boltyanskaya Y."/>
            <person name="Koziaeva V."/>
            <person name="Grouzdev D.S."/>
            <person name="Park M."/>
            <person name="Cho J."/>
        </authorList>
    </citation>
    <scope>NUCLEOTIDE SEQUENCE [LARGE SCALE GENOMIC DNA]</scope>
    <source>
        <strain evidence="6 7">G-116</strain>
    </source>
</reference>
<keyword evidence="3" id="KW-0804">Transcription</keyword>
<evidence type="ECO:0000313" key="6">
    <source>
        <dbReference type="EMBL" id="TGG91706.1"/>
    </source>
</evidence>
<evidence type="ECO:0000256" key="4">
    <source>
        <dbReference type="PROSITE-ProRule" id="PRU00335"/>
    </source>
</evidence>
<dbReference type="InterPro" id="IPR039536">
    <property type="entry name" value="TetR_C_Proteobacteria"/>
</dbReference>
<keyword evidence="1" id="KW-0805">Transcription regulation</keyword>
<evidence type="ECO:0000259" key="5">
    <source>
        <dbReference type="PROSITE" id="PS50977"/>
    </source>
</evidence>
<dbReference type="Proteomes" id="UP000297475">
    <property type="component" value="Unassembled WGS sequence"/>
</dbReference>
<evidence type="ECO:0000313" key="7">
    <source>
        <dbReference type="Proteomes" id="UP000297475"/>
    </source>
</evidence>
<dbReference type="OrthoDB" id="9803107at2"/>
<dbReference type="FunFam" id="1.10.10.60:FF:000141">
    <property type="entry name" value="TetR family transcriptional regulator"/>
    <property type="match status" value="1"/>
</dbReference>
<gene>
    <name evidence="6" type="ORF">E4656_15035</name>
</gene>
<organism evidence="6 7">
    <name type="scientific">Natronospirillum operosum</name>
    <dbReference type="NCBI Taxonomy" id="2759953"/>
    <lineage>
        <taxon>Bacteria</taxon>
        <taxon>Pseudomonadati</taxon>
        <taxon>Pseudomonadota</taxon>
        <taxon>Gammaproteobacteria</taxon>
        <taxon>Oceanospirillales</taxon>
        <taxon>Natronospirillaceae</taxon>
        <taxon>Natronospirillum</taxon>
    </lineage>
</organism>
<dbReference type="Gene3D" id="1.10.10.60">
    <property type="entry name" value="Homeodomain-like"/>
    <property type="match status" value="1"/>
</dbReference>
<dbReference type="PROSITE" id="PS01081">
    <property type="entry name" value="HTH_TETR_1"/>
    <property type="match status" value="1"/>
</dbReference>
<dbReference type="AlphaFoldDB" id="A0A4Z0WAY3"/>
<dbReference type="PANTHER" id="PTHR30055:SF224">
    <property type="entry name" value="TRANSCRIPTIONAL REGULATOR TETR FAMILY"/>
    <property type="match status" value="1"/>
</dbReference>
<dbReference type="EMBL" id="SRMF01000007">
    <property type="protein sequence ID" value="TGG91706.1"/>
    <property type="molecule type" value="Genomic_DNA"/>
</dbReference>
<dbReference type="PANTHER" id="PTHR30055">
    <property type="entry name" value="HTH-TYPE TRANSCRIPTIONAL REGULATOR RUTR"/>
    <property type="match status" value="1"/>
</dbReference>
<dbReference type="Pfam" id="PF14246">
    <property type="entry name" value="TetR_C_7"/>
    <property type="match status" value="1"/>
</dbReference>
<name>A0A4Z0WAY3_9GAMM</name>
<proteinExistence type="predicted"/>
<sequence length="198" mass="22957">MKLSEQKRLSILRAAERLFCRHGVEKTSMDQVADQARVSKRTVYNHFDTKETLFHTILQQMQQPLAEEQEVVFDPQQDIEVQLRSIAEQEARLLSSEQVLSLARVAFMHMLQRPELAQQFNSGKLGCMVYLDRFLQQAVAAGVLDIEDIDLAARQFVALLKSFIFYPQLYGLEAPDMARQQYVIQQSVDMFLARYRAR</sequence>
<dbReference type="InterPro" id="IPR036271">
    <property type="entry name" value="Tet_transcr_reg_TetR-rel_C_sf"/>
</dbReference>
<dbReference type="GO" id="GO:0000976">
    <property type="term" value="F:transcription cis-regulatory region binding"/>
    <property type="evidence" value="ECO:0007669"/>
    <property type="project" value="TreeGrafter"/>
</dbReference>
<dbReference type="InterPro" id="IPR009057">
    <property type="entry name" value="Homeodomain-like_sf"/>
</dbReference>
<dbReference type="SUPFAM" id="SSF46689">
    <property type="entry name" value="Homeodomain-like"/>
    <property type="match status" value="1"/>
</dbReference>
<dbReference type="Pfam" id="PF00440">
    <property type="entry name" value="TetR_N"/>
    <property type="match status" value="1"/>
</dbReference>
<dbReference type="SUPFAM" id="SSF48498">
    <property type="entry name" value="Tetracyclin repressor-like, C-terminal domain"/>
    <property type="match status" value="1"/>
</dbReference>
<evidence type="ECO:0000256" key="1">
    <source>
        <dbReference type="ARBA" id="ARBA00023015"/>
    </source>
</evidence>
<comment type="caution">
    <text evidence="6">The sequence shown here is derived from an EMBL/GenBank/DDBJ whole genome shotgun (WGS) entry which is preliminary data.</text>
</comment>
<dbReference type="Gene3D" id="1.10.357.10">
    <property type="entry name" value="Tetracycline Repressor, domain 2"/>
    <property type="match status" value="1"/>
</dbReference>
<dbReference type="RefSeq" id="WP_135484117.1">
    <property type="nucleotide sequence ID" value="NZ_SRMF01000007.1"/>
</dbReference>
<feature type="DNA-binding region" description="H-T-H motif" evidence="4">
    <location>
        <begin position="28"/>
        <end position="47"/>
    </location>
</feature>
<accession>A0A4Z0WAY3</accession>
<dbReference type="PRINTS" id="PR00455">
    <property type="entry name" value="HTHTETR"/>
</dbReference>
<dbReference type="InterPro" id="IPR050109">
    <property type="entry name" value="HTH-type_TetR-like_transc_reg"/>
</dbReference>
<keyword evidence="7" id="KW-1185">Reference proteome</keyword>
<keyword evidence="2 4" id="KW-0238">DNA-binding</keyword>
<feature type="domain" description="HTH tetR-type" evidence="5">
    <location>
        <begin position="5"/>
        <end position="65"/>
    </location>
</feature>
<dbReference type="InterPro" id="IPR001647">
    <property type="entry name" value="HTH_TetR"/>
</dbReference>
<dbReference type="InterPro" id="IPR023772">
    <property type="entry name" value="DNA-bd_HTH_TetR-type_CS"/>
</dbReference>
<evidence type="ECO:0000256" key="3">
    <source>
        <dbReference type="ARBA" id="ARBA00023163"/>
    </source>
</evidence>
<evidence type="ECO:0000256" key="2">
    <source>
        <dbReference type="ARBA" id="ARBA00023125"/>
    </source>
</evidence>
<protein>
    <submittedName>
        <fullName evidence="6">TetR family transcriptional regulator</fullName>
    </submittedName>
</protein>